<organism evidence="1 2">
    <name type="scientific">Helicobacter pylori bacteriophage KHP30</name>
    <dbReference type="NCBI Taxonomy" id="1208236"/>
    <lineage>
        <taxon>Viruses</taxon>
        <taxon>Duplodnaviria</taxon>
        <taxon>Heunggongvirae</taxon>
        <taxon>Uroviricota</taxon>
        <taxon>Caudoviricetes</taxon>
        <taxon>Schmidvirus</taxon>
        <taxon>Schmidvirus KHP30</taxon>
    </lineage>
</organism>
<evidence type="ECO:0000313" key="1">
    <source>
        <dbReference type="EMBL" id="BAM34745.1"/>
    </source>
</evidence>
<dbReference type="Proteomes" id="UP000002900">
    <property type="component" value="Segment"/>
</dbReference>
<reference evidence="1 2" key="1">
    <citation type="journal article" date="2012" name="J. Virol.">
        <title>Complete genome sequences of two Helicobacter pylori bacteriophages isolated from Japanese patients.</title>
        <authorList>
            <person name="Uchiyama J."/>
            <person name="Takeuchi H."/>
            <person name="Kato S."/>
            <person name="Takemura-Uchiyama I."/>
            <person name="Ujihara T."/>
            <person name="Daibata M."/>
            <person name="Matsuzaki S."/>
        </authorList>
    </citation>
    <scope>NUCLEOTIDE SEQUENCE [LARGE SCALE GENOMIC DNA]</scope>
</reference>
<dbReference type="RefSeq" id="YP_007237623.1">
    <property type="nucleotide sequence ID" value="NC_019928.1"/>
</dbReference>
<dbReference type="GeneID" id="14297134"/>
<protein>
    <recommendedName>
        <fullName evidence="3">Hac prophage II protein</fullName>
    </recommendedName>
</protein>
<accession>I7H891</accession>
<evidence type="ECO:0008006" key="3">
    <source>
        <dbReference type="Google" id="ProtNLM"/>
    </source>
</evidence>
<dbReference type="KEGG" id="vg:14297134"/>
<organismHost>
    <name type="scientific">Helicobacter pylori (strain F30)</name>
    <dbReference type="NCBI Taxonomy" id="866345"/>
</organismHost>
<organismHost>
    <name type="scientific">Helicobacter pylori (strain F16)</name>
    <dbReference type="NCBI Taxonomy" id="866344"/>
</organismHost>
<dbReference type="OrthoDB" id="26157at10239"/>
<organismHost>
    <name type="scientific">Helicobacter pylori (strain F32)</name>
    <dbReference type="NCBI Taxonomy" id="102608"/>
</organismHost>
<name>I7H891_BPKHP</name>
<dbReference type="EMBL" id="AB647160">
    <property type="protein sequence ID" value="BAM34745.1"/>
    <property type="molecule type" value="Genomic_DNA"/>
</dbReference>
<sequence length="80" mass="9528">MKENKNQDKNQNHKEKTMGIFQYLTYQTNKERDAELSFFDFIKKLEELQQTHTIRSSVCNVRNKRITSYSILLQKKGGLT</sequence>
<proteinExistence type="predicted"/>
<organismHost>
    <name type="scientific">Helicobacter pylori (strain F57)</name>
    <dbReference type="NCBI Taxonomy" id="866346"/>
</organismHost>
<keyword evidence="2" id="KW-1185">Reference proteome</keyword>
<evidence type="ECO:0000313" key="2">
    <source>
        <dbReference type="Proteomes" id="UP000002900"/>
    </source>
</evidence>
<organismHost>
    <name type="scientific">Helicobacter pylori (strain 35A)</name>
    <dbReference type="NCBI Taxonomy" id="585535"/>
</organismHost>